<evidence type="ECO:0000313" key="10">
    <source>
        <dbReference type="EMBL" id="CAA0087048.1"/>
    </source>
</evidence>
<evidence type="ECO:0000313" key="13">
    <source>
        <dbReference type="Proteomes" id="UP000439591"/>
    </source>
</evidence>
<feature type="domain" description="Multidrug resistance protein MdtA-like alpha-helical hairpin" evidence="6">
    <location>
        <begin position="106"/>
        <end position="175"/>
    </location>
</feature>
<dbReference type="Gene3D" id="1.10.287.470">
    <property type="entry name" value="Helix hairpin bin"/>
    <property type="match status" value="1"/>
</dbReference>
<evidence type="ECO:0000313" key="12">
    <source>
        <dbReference type="Proteomes" id="UP000435877"/>
    </source>
</evidence>
<keyword evidence="5" id="KW-0732">Signal</keyword>
<dbReference type="InterPro" id="IPR058625">
    <property type="entry name" value="MdtA-like_BSH"/>
</dbReference>
<proteinExistence type="inferred from homology"/>
<dbReference type="Pfam" id="PF25967">
    <property type="entry name" value="RND-MFP_C"/>
    <property type="match status" value="1"/>
</dbReference>
<sequence>MQAFSGQCRVFFLMISVLGVFTLSACTDELPVSAAPPPIKVNVHTVAERTVPIGGHYPGRTVGSKEVQIRARVEGILIRRTYTEGQAVSEGQLLFEIDAAPFEVALNRAKAQLAQANASLSAAQRRWNRAEELIKTNSISRRELDDTESDLEFAKAAVQLAEAEVQAADINLGYTRVRAPIAGVTSREEVSEGSLVGPSNSLLTTITQLDPLWINVSLPDKLVLGIREMIERGEAAFTDGKKEVEVMLGSDDLYPYLGQINFTESAIDSRTGTVQIRAIIPNPDGKLLPGQFLRVKLHGLMSLNAIVLPERAILQGAQGTYVYKVVEGNRAEIANVVLGMDAVDGVIIESGVTAGDVVVVDGVSRIQPGAVLEPSETKKPPSQAEGKVVNQEEGDTPTASESESEGSPQ</sequence>
<dbReference type="Proteomes" id="UP000439591">
    <property type="component" value="Unassembled WGS sequence"/>
</dbReference>
<evidence type="ECO:0000256" key="4">
    <source>
        <dbReference type="SAM" id="MobiDB-lite"/>
    </source>
</evidence>
<evidence type="ECO:0000313" key="11">
    <source>
        <dbReference type="EMBL" id="CAA0113973.1"/>
    </source>
</evidence>
<feature type="domain" description="Multidrug resistance protein MdtA-like C-terminal permuted SH3" evidence="9">
    <location>
        <begin position="304"/>
        <end position="364"/>
    </location>
</feature>
<dbReference type="InterPro" id="IPR058627">
    <property type="entry name" value="MdtA-like_C"/>
</dbReference>
<dbReference type="Gene3D" id="2.40.420.20">
    <property type="match status" value="1"/>
</dbReference>
<evidence type="ECO:0000259" key="6">
    <source>
        <dbReference type="Pfam" id="PF25876"/>
    </source>
</evidence>
<accession>A0A5S9NAQ8</accession>
<feature type="domain" description="Multidrug resistance protein MdtA-like barrel-sandwich hybrid" evidence="7">
    <location>
        <begin position="66"/>
        <end position="200"/>
    </location>
</feature>
<dbReference type="GO" id="GO:0046677">
    <property type="term" value="P:response to antibiotic"/>
    <property type="evidence" value="ECO:0007669"/>
    <property type="project" value="TreeGrafter"/>
</dbReference>
<dbReference type="RefSeq" id="WP_159267815.1">
    <property type="nucleotide sequence ID" value="NZ_CACSIK010000001.1"/>
</dbReference>
<feature type="domain" description="Multidrug resistance protein MdtA-like beta-barrel" evidence="8">
    <location>
        <begin position="211"/>
        <end position="297"/>
    </location>
</feature>
<dbReference type="PANTHER" id="PTHR30158">
    <property type="entry name" value="ACRA/E-RELATED COMPONENT OF DRUG EFFLUX TRANSPORTER"/>
    <property type="match status" value="1"/>
</dbReference>
<comment type="subcellular location">
    <subcellularLocation>
        <location evidence="1">Cell inner membrane</location>
        <topology evidence="1">Lipid-anchor</topology>
    </subcellularLocation>
</comment>
<dbReference type="Gene3D" id="2.40.50.100">
    <property type="match status" value="1"/>
</dbReference>
<dbReference type="InterPro" id="IPR058626">
    <property type="entry name" value="MdtA-like_b-barrel"/>
</dbReference>
<feature type="region of interest" description="Disordered" evidence="4">
    <location>
        <begin position="369"/>
        <end position="409"/>
    </location>
</feature>
<keyword evidence="12" id="KW-1185">Reference proteome</keyword>
<name>A0A5S9NAQ8_9GAMM</name>
<evidence type="ECO:0000256" key="1">
    <source>
        <dbReference type="ARBA" id="ARBA00004519"/>
    </source>
</evidence>
<evidence type="ECO:0000259" key="7">
    <source>
        <dbReference type="Pfam" id="PF25917"/>
    </source>
</evidence>
<dbReference type="GO" id="GO:0030313">
    <property type="term" value="C:cell envelope"/>
    <property type="evidence" value="ECO:0007669"/>
    <property type="project" value="UniProtKB-SubCell"/>
</dbReference>
<dbReference type="NCBIfam" id="TIGR01730">
    <property type="entry name" value="RND_mfp"/>
    <property type="match status" value="1"/>
</dbReference>
<dbReference type="EMBL" id="CACSIM010000005">
    <property type="protein sequence ID" value="CAA0113973.1"/>
    <property type="molecule type" value="Genomic_DNA"/>
</dbReference>
<dbReference type="Proteomes" id="UP000435877">
    <property type="component" value="Unassembled WGS sequence"/>
</dbReference>
<evidence type="ECO:0000256" key="3">
    <source>
        <dbReference type="SAM" id="Coils"/>
    </source>
</evidence>
<evidence type="ECO:0000256" key="5">
    <source>
        <dbReference type="SAM" id="SignalP"/>
    </source>
</evidence>
<protein>
    <submittedName>
        <fullName evidence="10">Efflux pump periplasmic linker BepD</fullName>
    </submittedName>
</protein>
<organism evidence="10 12">
    <name type="scientific">Zhongshania aliphaticivorans</name>
    <dbReference type="NCBI Taxonomy" id="1470434"/>
    <lineage>
        <taxon>Bacteria</taxon>
        <taxon>Pseudomonadati</taxon>
        <taxon>Pseudomonadota</taxon>
        <taxon>Gammaproteobacteria</taxon>
        <taxon>Cellvibrionales</taxon>
        <taxon>Spongiibacteraceae</taxon>
        <taxon>Zhongshania</taxon>
    </lineage>
</organism>
<feature type="chain" id="PRO_5036150405" evidence="5">
    <location>
        <begin position="26"/>
        <end position="409"/>
    </location>
</feature>
<comment type="similarity">
    <text evidence="2">Belongs to the membrane fusion protein (MFP) (TC 8.A.1) family.</text>
</comment>
<evidence type="ECO:0000259" key="8">
    <source>
        <dbReference type="Pfam" id="PF25944"/>
    </source>
</evidence>
<dbReference type="AlphaFoldDB" id="A0A5S9NAQ8"/>
<dbReference type="OrthoDB" id="9800613at2"/>
<dbReference type="InterPro" id="IPR058624">
    <property type="entry name" value="MdtA-like_HH"/>
</dbReference>
<dbReference type="EMBL" id="CACSIK010000001">
    <property type="protein sequence ID" value="CAA0087048.1"/>
    <property type="molecule type" value="Genomic_DNA"/>
</dbReference>
<reference evidence="12 13" key="1">
    <citation type="submission" date="2019-11" db="EMBL/GenBank/DDBJ databases">
        <authorList>
            <person name="Holert J."/>
        </authorList>
    </citation>
    <scope>NUCLEOTIDE SEQUENCE [LARGE SCALE GENOMIC DNA]</scope>
    <source>
        <strain evidence="11">BC3_2A</strain>
        <strain evidence="10">SB11_1A</strain>
    </source>
</reference>
<dbReference type="Pfam" id="PF25917">
    <property type="entry name" value="BSH_RND"/>
    <property type="match status" value="1"/>
</dbReference>
<evidence type="ECO:0000256" key="2">
    <source>
        <dbReference type="ARBA" id="ARBA00009477"/>
    </source>
</evidence>
<dbReference type="GO" id="GO:0015562">
    <property type="term" value="F:efflux transmembrane transporter activity"/>
    <property type="evidence" value="ECO:0007669"/>
    <property type="project" value="InterPro"/>
</dbReference>
<dbReference type="SUPFAM" id="SSF111369">
    <property type="entry name" value="HlyD-like secretion proteins"/>
    <property type="match status" value="1"/>
</dbReference>
<dbReference type="Pfam" id="PF25944">
    <property type="entry name" value="Beta-barrel_RND"/>
    <property type="match status" value="1"/>
</dbReference>
<dbReference type="Pfam" id="PF25876">
    <property type="entry name" value="HH_MFP_RND"/>
    <property type="match status" value="1"/>
</dbReference>
<evidence type="ECO:0000259" key="9">
    <source>
        <dbReference type="Pfam" id="PF25967"/>
    </source>
</evidence>
<feature type="compositionally biased region" description="Polar residues" evidence="4">
    <location>
        <begin position="397"/>
        <end position="409"/>
    </location>
</feature>
<feature type="coiled-coil region" evidence="3">
    <location>
        <begin position="106"/>
        <end position="171"/>
    </location>
</feature>
<feature type="signal peptide" evidence="5">
    <location>
        <begin position="1"/>
        <end position="25"/>
    </location>
</feature>
<dbReference type="Gene3D" id="2.40.30.170">
    <property type="match status" value="1"/>
</dbReference>
<dbReference type="GO" id="GO:0005886">
    <property type="term" value="C:plasma membrane"/>
    <property type="evidence" value="ECO:0007669"/>
    <property type="project" value="TreeGrafter"/>
</dbReference>
<gene>
    <name evidence="10" type="primary">bepD</name>
    <name evidence="10" type="ORF">IHBHHGIJ_01198</name>
    <name evidence="11" type="ORF">KFEGEMFD_02938</name>
</gene>
<dbReference type="InterPro" id="IPR006143">
    <property type="entry name" value="RND_pump_MFP"/>
</dbReference>
<keyword evidence="3" id="KW-0175">Coiled coil</keyword>